<dbReference type="AlphaFoldDB" id="A0A2H0LSC8"/>
<keyword evidence="1" id="KW-0812">Transmembrane</keyword>
<evidence type="ECO:0000256" key="1">
    <source>
        <dbReference type="SAM" id="Phobius"/>
    </source>
</evidence>
<dbReference type="Proteomes" id="UP000230859">
    <property type="component" value="Unassembled WGS sequence"/>
</dbReference>
<reference evidence="2 3" key="1">
    <citation type="submission" date="2017-09" db="EMBL/GenBank/DDBJ databases">
        <title>Depth-based differentiation of microbial function through sediment-hosted aquifers and enrichment of novel symbionts in the deep terrestrial subsurface.</title>
        <authorList>
            <person name="Probst A.J."/>
            <person name="Ladd B."/>
            <person name="Jarett J.K."/>
            <person name="Geller-Mcgrath D.E."/>
            <person name="Sieber C.M."/>
            <person name="Emerson J.B."/>
            <person name="Anantharaman K."/>
            <person name="Thomas B.C."/>
            <person name="Malmstrom R."/>
            <person name="Stieglmeier M."/>
            <person name="Klingl A."/>
            <person name="Woyke T."/>
            <person name="Ryan C.M."/>
            <person name="Banfield J.F."/>
        </authorList>
    </citation>
    <scope>NUCLEOTIDE SEQUENCE [LARGE SCALE GENOMIC DNA]</scope>
    <source>
        <strain evidence="2">CG11_big_fil_rev_8_21_14_0_20_45_26</strain>
    </source>
</reference>
<gene>
    <name evidence="2" type="ORF">COV74_01700</name>
</gene>
<protein>
    <recommendedName>
        <fullName evidence="4">Protein BatD</fullName>
    </recommendedName>
</protein>
<keyword evidence="1" id="KW-0472">Membrane</keyword>
<name>A0A2H0LSC8_9BACT</name>
<proteinExistence type="predicted"/>
<feature type="transmembrane region" description="Helical" evidence="1">
    <location>
        <begin position="165"/>
        <end position="184"/>
    </location>
</feature>
<dbReference type="EMBL" id="PCVY01000016">
    <property type="protein sequence ID" value="PIQ87261.1"/>
    <property type="molecule type" value="Genomic_DNA"/>
</dbReference>
<sequence length="325" mass="37131">MGLKSRVISLFLLFYTLSILYCPLGAIGAEDADISVKSAVDNAFITIGDQVHFKITVTHDPKIQITQINTAEPLKDFEVKQDTPFKQEKSDGQIEEGRDVVFTSYQVGEYVMAPAIISYLDQNRTPQSTETNQLYLTVESIDQGQSASQDIKDVKGILLFQHSRWIWLALITGLLVIAAIWRLFNRQKKHMTAMGEQPALSADEEAYRALNRLIESNLLKQQLYREYFFQLSEIIRRYFERRFYFSALESTTDEVMQSIRQKNLDGKTLTLIRQTLEFCDLAKFAKYKPSPAEVLELNRFSKEIIDITKIDTANGGHIPPSVQSP</sequence>
<accession>A0A2H0LSC8</accession>
<keyword evidence="1" id="KW-1133">Transmembrane helix</keyword>
<comment type="caution">
    <text evidence="2">The sequence shown here is derived from an EMBL/GenBank/DDBJ whole genome shotgun (WGS) entry which is preliminary data.</text>
</comment>
<evidence type="ECO:0008006" key="4">
    <source>
        <dbReference type="Google" id="ProtNLM"/>
    </source>
</evidence>
<organism evidence="2 3">
    <name type="scientific">Candidatus Abzuiibacterium crystallinum</name>
    <dbReference type="NCBI Taxonomy" id="1974748"/>
    <lineage>
        <taxon>Bacteria</taxon>
        <taxon>Pseudomonadati</taxon>
        <taxon>Candidatus Omnitrophota</taxon>
        <taxon>Candidatus Abzuiibacterium</taxon>
    </lineage>
</organism>
<evidence type="ECO:0000313" key="2">
    <source>
        <dbReference type="EMBL" id="PIQ87261.1"/>
    </source>
</evidence>
<evidence type="ECO:0000313" key="3">
    <source>
        <dbReference type="Proteomes" id="UP000230859"/>
    </source>
</evidence>